<evidence type="ECO:0000313" key="1">
    <source>
        <dbReference type="EMBL" id="MXU84145.1"/>
    </source>
</evidence>
<proteinExistence type="predicted"/>
<protein>
    <submittedName>
        <fullName evidence="1">Uncharacterized protein</fullName>
    </submittedName>
</protein>
<dbReference type="AlphaFoldDB" id="A0A6B0U6F2"/>
<organism evidence="1">
    <name type="scientific">Ixodes ricinus</name>
    <name type="common">Common tick</name>
    <name type="synonym">Acarus ricinus</name>
    <dbReference type="NCBI Taxonomy" id="34613"/>
    <lineage>
        <taxon>Eukaryota</taxon>
        <taxon>Metazoa</taxon>
        <taxon>Ecdysozoa</taxon>
        <taxon>Arthropoda</taxon>
        <taxon>Chelicerata</taxon>
        <taxon>Arachnida</taxon>
        <taxon>Acari</taxon>
        <taxon>Parasitiformes</taxon>
        <taxon>Ixodida</taxon>
        <taxon>Ixodoidea</taxon>
        <taxon>Ixodidae</taxon>
        <taxon>Ixodinae</taxon>
        <taxon>Ixodes</taxon>
    </lineage>
</organism>
<dbReference type="EMBL" id="GIFC01002062">
    <property type="protein sequence ID" value="MXU84145.1"/>
    <property type="molecule type" value="Transcribed_RNA"/>
</dbReference>
<name>A0A6B0U6F2_IXORI</name>
<sequence length="79" mass="8257">MSRRRGALVDVYTASPSLAQPVSFPAAAAKTSMGVFADVGTQVAAPGGAFVDIFACTVDWSKSCCTFQRDAIRVLLSGR</sequence>
<reference evidence="1" key="1">
    <citation type="submission" date="2019-12" db="EMBL/GenBank/DDBJ databases">
        <title>An insight into the sialome of adult female Ixodes ricinus ticks feeding for 6 days.</title>
        <authorList>
            <person name="Perner J."/>
            <person name="Ribeiro J.M.C."/>
        </authorList>
    </citation>
    <scope>NUCLEOTIDE SEQUENCE</scope>
    <source>
        <strain evidence="1">Semi-engorged</strain>
        <tissue evidence="1">Salivary glands</tissue>
    </source>
</reference>
<accession>A0A6B0U6F2</accession>